<keyword evidence="8 17" id="KW-0028">Amino-acid biosynthesis</keyword>
<evidence type="ECO:0000313" key="20">
    <source>
        <dbReference type="Proteomes" id="UP001168620"/>
    </source>
</evidence>
<comment type="pathway">
    <text evidence="2 17">Amino-acid biosynthesis; L-lysine biosynthesis via DAP pathway; (S)-tetrahydrodipicolinate from L-aspartate: step 1/4.</text>
</comment>
<comment type="caution">
    <text evidence="19">The sequence shown here is derived from an EMBL/GenBank/DDBJ whole genome shotgun (WGS) entry which is preliminary data.</text>
</comment>
<evidence type="ECO:0000256" key="6">
    <source>
        <dbReference type="ARBA" id="ARBA00013059"/>
    </source>
</evidence>
<comment type="similarity">
    <text evidence="5 16">Belongs to the aspartokinase family.</text>
</comment>
<dbReference type="RefSeq" id="WP_300950880.1">
    <property type="nucleotide sequence ID" value="NZ_JAUHJQ010000001.1"/>
</dbReference>
<evidence type="ECO:0000256" key="16">
    <source>
        <dbReference type="RuleBase" id="RU003448"/>
    </source>
</evidence>
<dbReference type="Pfam" id="PF00696">
    <property type="entry name" value="AA_kinase"/>
    <property type="match status" value="1"/>
</dbReference>
<keyword evidence="20" id="KW-1185">Reference proteome</keyword>
<comment type="function">
    <text evidence="1">Catalyzes the phosphorylation of the beta-carboxyl group of aspartic acid with ATP to yield 4-phospho-L-aspartate, which is involved in the branched biosynthetic pathway leading to the biosynthesis of amino acids lysine, threonine, isoleucine and methionine.</text>
</comment>
<comment type="pathway">
    <text evidence="3 17">Amino-acid biosynthesis; L-methionine biosynthesis via de novo pathway; L-homoserine from L-aspartate: step 1/3.</text>
</comment>
<evidence type="ECO:0000256" key="2">
    <source>
        <dbReference type="ARBA" id="ARBA00004766"/>
    </source>
</evidence>
<dbReference type="PANTHER" id="PTHR21499">
    <property type="entry name" value="ASPARTATE KINASE"/>
    <property type="match status" value="1"/>
</dbReference>
<accession>A0ABT8FBW2</accession>
<dbReference type="Gene3D" id="3.30.2130.10">
    <property type="entry name" value="VC0802-like"/>
    <property type="match status" value="1"/>
</dbReference>
<dbReference type="Gene3D" id="3.40.1160.10">
    <property type="entry name" value="Acetylglutamate kinase-like"/>
    <property type="match status" value="1"/>
</dbReference>
<evidence type="ECO:0000256" key="4">
    <source>
        <dbReference type="ARBA" id="ARBA00005139"/>
    </source>
</evidence>
<evidence type="ECO:0000259" key="18">
    <source>
        <dbReference type="PROSITE" id="PS51671"/>
    </source>
</evidence>
<dbReference type="NCBIfam" id="NF005154">
    <property type="entry name" value="PRK06635.1-2"/>
    <property type="match status" value="1"/>
</dbReference>
<dbReference type="InterPro" id="IPR054352">
    <property type="entry name" value="ACT_Aspartokinase"/>
</dbReference>
<comment type="catalytic activity">
    <reaction evidence="15 16">
        <text>L-aspartate + ATP = 4-phospho-L-aspartate + ADP</text>
        <dbReference type="Rhea" id="RHEA:23776"/>
        <dbReference type="ChEBI" id="CHEBI:29991"/>
        <dbReference type="ChEBI" id="CHEBI:30616"/>
        <dbReference type="ChEBI" id="CHEBI:57535"/>
        <dbReference type="ChEBI" id="CHEBI:456216"/>
        <dbReference type="EC" id="2.7.2.4"/>
    </reaction>
</comment>
<keyword evidence="11 16" id="KW-0418">Kinase</keyword>
<dbReference type="PANTHER" id="PTHR21499:SF3">
    <property type="entry name" value="ASPARTOKINASE"/>
    <property type="match status" value="1"/>
</dbReference>
<dbReference type="SUPFAM" id="SSF53633">
    <property type="entry name" value="Carbamate kinase-like"/>
    <property type="match status" value="1"/>
</dbReference>
<evidence type="ECO:0000256" key="14">
    <source>
        <dbReference type="ARBA" id="ARBA00023154"/>
    </source>
</evidence>
<comment type="pathway">
    <text evidence="4 17">Amino-acid biosynthesis; L-threonine biosynthesis; L-threonine from L-aspartate: step 1/5.</text>
</comment>
<dbReference type="InterPro" id="IPR041740">
    <property type="entry name" value="AKii-LysC-BS"/>
</dbReference>
<keyword evidence="14" id="KW-0457">Lysine biosynthesis</keyword>
<dbReference type="NCBIfam" id="NF005153">
    <property type="entry name" value="PRK06635.1-1"/>
    <property type="match status" value="1"/>
</dbReference>
<dbReference type="NCBIfam" id="TIGR00657">
    <property type="entry name" value="asp_kinases"/>
    <property type="match status" value="1"/>
</dbReference>
<evidence type="ECO:0000256" key="9">
    <source>
        <dbReference type="ARBA" id="ARBA00022679"/>
    </source>
</evidence>
<keyword evidence="10" id="KW-0547">Nucleotide-binding</keyword>
<feature type="domain" description="ACT" evidence="18">
    <location>
        <begin position="269"/>
        <end position="345"/>
    </location>
</feature>
<dbReference type="InterPro" id="IPR005260">
    <property type="entry name" value="Asp_kin_monofn"/>
</dbReference>
<name>A0ABT8FBW2_9ACTN</name>
<dbReference type="SUPFAM" id="SSF55021">
    <property type="entry name" value="ACT-like"/>
    <property type="match status" value="2"/>
</dbReference>
<evidence type="ECO:0000256" key="7">
    <source>
        <dbReference type="ARBA" id="ARBA00016273"/>
    </source>
</evidence>
<gene>
    <name evidence="19" type="ORF">QWY28_03335</name>
</gene>
<evidence type="ECO:0000256" key="10">
    <source>
        <dbReference type="ARBA" id="ARBA00022741"/>
    </source>
</evidence>
<dbReference type="Proteomes" id="UP001168620">
    <property type="component" value="Unassembled WGS sequence"/>
</dbReference>
<sequence>MGIVVQKYGGSSVADAAGIKRVAQRIVNTRKAGHDVVVVVSAMGDTTDELRDLAEQVSPLPPPRELDMLLTAGERISMALVAMAIAQLGHKARSFTGSQAGVITDSAHGKAKIIDITPGRIEAAIADGAIAIVAGFQGVSQDTKDITTLGRGASDTTAVALAAALGAEVCEIYSDVDGVFTADPRIVPAARKLDRVSTEEMLEMAASGAKILHLRCVEYARRYNMPVHVRSSFSQKEGTWIIPEPREGEEPMEQAIISGVAHDRSEAKITVVGVPDKVGEAARIFETLSNTEVNIDMVVQNVSAAATGLTDISFTLPRSDGQAAMGALARIQDEVGYDKLLYDDQIGKVSLIGAGMRSHPGITAKFFAALASAGVNIEMISTSEIRISVIVDEAQVDDAVRATHTAFDLDADEVEAVVYGGTGR</sequence>
<dbReference type="EC" id="2.7.2.4" evidence="6 16"/>
<dbReference type="InterPro" id="IPR036393">
    <property type="entry name" value="AceGlu_kinase-like_sf"/>
</dbReference>
<dbReference type="InterPro" id="IPR045865">
    <property type="entry name" value="ACT-like_dom_sf"/>
</dbReference>
<proteinExistence type="inferred from homology"/>
<dbReference type="InterPro" id="IPR002912">
    <property type="entry name" value="ACT_dom"/>
</dbReference>
<dbReference type="Pfam" id="PF22468">
    <property type="entry name" value="ACT_9"/>
    <property type="match status" value="2"/>
</dbReference>
<evidence type="ECO:0000256" key="15">
    <source>
        <dbReference type="ARBA" id="ARBA00047872"/>
    </source>
</evidence>
<dbReference type="NCBIfam" id="NF005155">
    <property type="entry name" value="PRK06635.1-4"/>
    <property type="match status" value="1"/>
</dbReference>
<evidence type="ECO:0000256" key="17">
    <source>
        <dbReference type="RuleBase" id="RU004249"/>
    </source>
</evidence>
<dbReference type="PROSITE" id="PS51671">
    <property type="entry name" value="ACT"/>
    <property type="match status" value="2"/>
</dbReference>
<protein>
    <recommendedName>
        <fullName evidence="7 16">Aspartokinase</fullName>
        <ecNumber evidence="6 16">2.7.2.4</ecNumber>
    </recommendedName>
</protein>
<keyword evidence="12" id="KW-0067">ATP-binding</keyword>
<dbReference type="EMBL" id="JAUHJQ010000001">
    <property type="protein sequence ID" value="MDN4171969.1"/>
    <property type="molecule type" value="Genomic_DNA"/>
</dbReference>
<dbReference type="InterPro" id="IPR018042">
    <property type="entry name" value="Aspartate_kinase_CS"/>
</dbReference>
<dbReference type="NCBIfam" id="TIGR00656">
    <property type="entry name" value="asp_kin_monofn"/>
    <property type="match status" value="1"/>
</dbReference>
<dbReference type="GO" id="GO:0004072">
    <property type="term" value="F:aspartate kinase activity"/>
    <property type="evidence" value="ECO:0007669"/>
    <property type="project" value="UniProtKB-EC"/>
</dbReference>
<dbReference type="InterPro" id="IPR001048">
    <property type="entry name" value="Asp/Glu/Uridylate_kinase"/>
</dbReference>
<dbReference type="PROSITE" id="PS00324">
    <property type="entry name" value="ASPARTOKINASE"/>
    <property type="match status" value="1"/>
</dbReference>
<dbReference type="InterPro" id="IPR001341">
    <property type="entry name" value="Asp_kinase"/>
</dbReference>
<evidence type="ECO:0000256" key="3">
    <source>
        <dbReference type="ARBA" id="ARBA00004986"/>
    </source>
</evidence>
<dbReference type="CDD" id="cd04261">
    <property type="entry name" value="AAK_AKii-LysC-BS"/>
    <property type="match status" value="1"/>
</dbReference>
<evidence type="ECO:0000256" key="5">
    <source>
        <dbReference type="ARBA" id="ARBA00010122"/>
    </source>
</evidence>
<organism evidence="19 20">
    <name type="scientific">Nocardioides oceani</name>
    <dbReference type="NCBI Taxonomy" id="3058369"/>
    <lineage>
        <taxon>Bacteria</taxon>
        <taxon>Bacillati</taxon>
        <taxon>Actinomycetota</taxon>
        <taxon>Actinomycetes</taxon>
        <taxon>Propionibacteriales</taxon>
        <taxon>Nocardioidaceae</taxon>
        <taxon>Nocardioides</taxon>
    </lineage>
</organism>
<evidence type="ECO:0000256" key="12">
    <source>
        <dbReference type="ARBA" id="ARBA00022840"/>
    </source>
</evidence>
<dbReference type="CDD" id="cd04923">
    <property type="entry name" value="ACT_AK-LysC-DapG-like_2"/>
    <property type="match status" value="1"/>
</dbReference>
<keyword evidence="13" id="KW-0220">Diaminopimelate biosynthesis</keyword>
<evidence type="ECO:0000256" key="1">
    <source>
        <dbReference type="ARBA" id="ARBA00002843"/>
    </source>
</evidence>
<reference evidence="19" key="1">
    <citation type="submission" date="2023-06" db="EMBL/GenBank/DDBJ databases">
        <title>Draft genome sequence of Nocardioides sp. SOB77.</title>
        <authorList>
            <person name="Zhang G."/>
        </authorList>
    </citation>
    <scope>NUCLEOTIDE SEQUENCE</scope>
    <source>
        <strain evidence="19">SOB77</strain>
    </source>
</reference>
<evidence type="ECO:0000256" key="13">
    <source>
        <dbReference type="ARBA" id="ARBA00022915"/>
    </source>
</evidence>
<dbReference type="CDD" id="cd04913">
    <property type="entry name" value="ACT_AKii-LysC-BS-like_1"/>
    <property type="match status" value="1"/>
</dbReference>
<evidence type="ECO:0000256" key="8">
    <source>
        <dbReference type="ARBA" id="ARBA00022605"/>
    </source>
</evidence>
<evidence type="ECO:0000313" key="19">
    <source>
        <dbReference type="EMBL" id="MDN4171969.1"/>
    </source>
</evidence>
<keyword evidence="9 16" id="KW-0808">Transferase</keyword>
<dbReference type="PIRSF" id="PIRSF000726">
    <property type="entry name" value="Asp_kin"/>
    <property type="match status" value="1"/>
</dbReference>
<evidence type="ECO:0000256" key="11">
    <source>
        <dbReference type="ARBA" id="ARBA00022777"/>
    </source>
</evidence>
<feature type="domain" description="ACT" evidence="18">
    <location>
        <begin position="351"/>
        <end position="424"/>
    </location>
</feature>